<dbReference type="Pfam" id="PF05598">
    <property type="entry name" value="DUF772"/>
    <property type="match status" value="1"/>
</dbReference>
<comment type="caution">
    <text evidence="5">The sequence shown here is derived from an EMBL/GenBank/DDBJ whole genome shotgun (WGS) entry which is preliminary data.</text>
</comment>
<dbReference type="RefSeq" id="WP_143387668.1">
    <property type="nucleotide sequence ID" value="NZ_VJZL01000001.1"/>
</dbReference>
<evidence type="ECO:0000313" key="5">
    <source>
        <dbReference type="EMBL" id="TRX13309.1"/>
    </source>
</evidence>
<sequence>MLVQQQKIQFSSYSSLYDLIVPKDNMLRKINELIDFSFIYDELLNKYCANNGRTAESPVRMFKYLLLKTIYTVSDVDVVERSRFDMSFKSFLEMAPEEDVINSSSLTKFRKLRLKDTDLLNLLIGKTVSIAVEKGIIRSKSIIVDATHTLSRSNPFSAIEVLRERSKLLRKTVYLFDDQWKERMPEKNNTNELEKELAYCKELEKRLEKEQSLCSIPAVKEKLNLLKETIEDTQENFTLSKDTDAKTGHKSADSSFFGYKTHLAMTEERIITAAVVTSGEKGDGPELPKLLEISQENGIDVDTIIGDAAYSGKENLKLTSEQNIKVVARLNPSITQGFRKDEDKFDYNKDADMFVCPAGHMAIRKALQGKKNIGTNQVQTYYFDVEKCKSCPLKEGCYKDGAKTKTYSVSIKSDLHQEQISFQDTDYYKEKAKHRYKIEAKNSELKNVHGYDRAISYGITNMQMQGAIAIFAVNLKRILKLM</sequence>
<protein>
    <submittedName>
        <fullName evidence="5">IS1182 family transposase</fullName>
    </submittedName>
</protein>
<dbReference type="PANTHER" id="PTHR33408:SF2">
    <property type="entry name" value="TRANSPOSASE DDE DOMAIN-CONTAINING PROTEIN"/>
    <property type="match status" value="1"/>
</dbReference>
<evidence type="ECO:0000259" key="2">
    <source>
        <dbReference type="Pfam" id="PF05598"/>
    </source>
</evidence>
<dbReference type="Proteomes" id="UP000318528">
    <property type="component" value="Unassembled WGS sequence"/>
</dbReference>
<evidence type="ECO:0000313" key="4">
    <source>
        <dbReference type="EMBL" id="TRX05648.1"/>
    </source>
</evidence>
<dbReference type="PANTHER" id="PTHR33408">
    <property type="entry name" value="TRANSPOSASE"/>
    <property type="match status" value="1"/>
</dbReference>
<dbReference type="Proteomes" id="UP000318669">
    <property type="component" value="Unassembled WGS sequence"/>
</dbReference>
<dbReference type="EMBL" id="VJZL01000001">
    <property type="protein sequence ID" value="TRX13309.1"/>
    <property type="molecule type" value="Genomic_DNA"/>
</dbReference>
<dbReference type="AlphaFoldDB" id="A0A553BYK1"/>
<keyword evidence="1" id="KW-0175">Coiled coil</keyword>
<dbReference type="InterPro" id="IPR008490">
    <property type="entry name" value="Transposase_InsH_N"/>
</dbReference>
<feature type="domain" description="Transposase DDE" evidence="3">
    <location>
        <begin position="355"/>
        <end position="478"/>
    </location>
</feature>
<dbReference type="InterPro" id="IPR047629">
    <property type="entry name" value="IS1182_transpos"/>
</dbReference>
<evidence type="ECO:0000313" key="6">
    <source>
        <dbReference type="Proteomes" id="UP000318528"/>
    </source>
</evidence>
<dbReference type="Pfam" id="PF13751">
    <property type="entry name" value="DDE_Tnp_1_6"/>
    <property type="match status" value="1"/>
</dbReference>
<dbReference type="EMBL" id="VJZN01000015">
    <property type="protein sequence ID" value="TRX05648.1"/>
    <property type="molecule type" value="Genomic_DNA"/>
</dbReference>
<evidence type="ECO:0000256" key="1">
    <source>
        <dbReference type="SAM" id="Coils"/>
    </source>
</evidence>
<dbReference type="OrthoDB" id="1121830at2"/>
<accession>A0A553BYK1</accession>
<dbReference type="InterPro" id="IPR025668">
    <property type="entry name" value="Tnp_DDE_dom"/>
</dbReference>
<dbReference type="NCBIfam" id="NF033551">
    <property type="entry name" value="transpos_IS1182"/>
    <property type="match status" value="1"/>
</dbReference>
<name>A0A553BYK1_9FLAO</name>
<gene>
    <name evidence="5" type="ORF">FNW11_00125</name>
    <name evidence="4" type="ORF">FNW12_10005</name>
</gene>
<evidence type="ECO:0000313" key="7">
    <source>
        <dbReference type="Proteomes" id="UP000318669"/>
    </source>
</evidence>
<feature type="domain" description="Transposase InsH N-terminal" evidence="2">
    <location>
        <begin position="20"/>
        <end position="111"/>
    </location>
</feature>
<proteinExistence type="predicted"/>
<organism evidence="5 7">
    <name type="scientific">Flavobacterium gawalongense</name>
    <dbReference type="NCBI Taxonomy" id="2594432"/>
    <lineage>
        <taxon>Bacteria</taxon>
        <taxon>Pseudomonadati</taxon>
        <taxon>Bacteroidota</taxon>
        <taxon>Flavobacteriia</taxon>
        <taxon>Flavobacteriales</taxon>
        <taxon>Flavobacteriaceae</taxon>
        <taxon>Flavobacterium</taxon>
    </lineage>
</organism>
<evidence type="ECO:0000259" key="3">
    <source>
        <dbReference type="Pfam" id="PF13751"/>
    </source>
</evidence>
<keyword evidence="6" id="KW-1185">Reference proteome</keyword>
<reference evidence="6 7" key="1">
    <citation type="submission" date="2019-07" db="EMBL/GenBank/DDBJ databases">
        <title>Novel species of Flavobacterium.</title>
        <authorList>
            <person name="Liu Q."/>
            <person name="Xin Y.-H."/>
        </authorList>
    </citation>
    <scope>NUCLEOTIDE SEQUENCE [LARGE SCALE GENOMIC DNA]</scope>
    <source>
        <strain evidence="4 6">GSP39</strain>
        <strain evidence="5 7">GSR22</strain>
    </source>
</reference>
<feature type="coiled-coil region" evidence="1">
    <location>
        <begin position="190"/>
        <end position="236"/>
    </location>
</feature>